<name>X0V2B4_9ZZZZ</name>
<dbReference type="Pfam" id="PF13191">
    <property type="entry name" value="AAA_16"/>
    <property type="match status" value="1"/>
</dbReference>
<evidence type="ECO:0000313" key="4">
    <source>
        <dbReference type="EMBL" id="GAG06658.1"/>
    </source>
</evidence>
<protein>
    <recommendedName>
        <fullName evidence="3">AAA+ ATPase domain-containing protein</fullName>
    </recommendedName>
</protein>
<dbReference type="PANTHER" id="PTHR16305">
    <property type="entry name" value="TESTICULAR SOLUBLE ADENYLYL CYCLASE"/>
    <property type="match status" value="1"/>
</dbReference>
<proteinExistence type="predicted"/>
<accession>X0V2B4</accession>
<dbReference type="InterPro" id="IPR041664">
    <property type="entry name" value="AAA_16"/>
</dbReference>
<feature type="domain" description="AAA+ ATPase" evidence="3">
    <location>
        <begin position="50"/>
        <end position="236"/>
    </location>
</feature>
<dbReference type="InterPro" id="IPR027417">
    <property type="entry name" value="P-loop_NTPase"/>
</dbReference>
<feature type="non-terminal residue" evidence="4">
    <location>
        <position position="264"/>
    </location>
</feature>
<dbReference type="PANTHER" id="PTHR16305:SF35">
    <property type="entry name" value="TRANSCRIPTIONAL ACTIVATOR DOMAIN"/>
    <property type="match status" value="1"/>
</dbReference>
<dbReference type="SUPFAM" id="SSF52540">
    <property type="entry name" value="P-loop containing nucleoside triphosphate hydrolases"/>
    <property type="match status" value="1"/>
</dbReference>
<dbReference type="EMBL" id="BARS01028286">
    <property type="protein sequence ID" value="GAG06658.1"/>
    <property type="molecule type" value="Genomic_DNA"/>
</dbReference>
<evidence type="ECO:0000259" key="3">
    <source>
        <dbReference type="SMART" id="SM00382"/>
    </source>
</evidence>
<keyword evidence="1" id="KW-0547">Nucleotide-binding</keyword>
<dbReference type="GO" id="GO:0005737">
    <property type="term" value="C:cytoplasm"/>
    <property type="evidence" value="ECO:0007669"/>
    <property type="project" value="TreeGrafter"/>
</dbReference>
<dbReference type="GO" id="GO:0004016">
    <property type="term" value="F:adenylate cyclase activity"/>
    <property type="evidence" value="ECO:0007669"/>
    <property type="project" value="TreeGrafter"/>
</dbReference>
<dbReference type="InterPro" id="IPR003593">
    <property type="entry name" value="AAA+_ATPase"/>
</dbReference>
<evidence type="ECO:0000256" key="2">
    <source>
        <dbReference type="ARBA" id="ARBA00022840"/>
    </source>
</evidence>
<dbReference type="GO" id="GO:0005524">
    <property type="term" value="F:ATP binding"/>
    <property type="evidence" value="ECO:0007669"/>
    <property type="project" value="UniProtKB-KW"/>
</dbReference>
<organism evidence="4">
    <name type="scientific">marine sediment metagenome</name>
    <dbReference type="NCBI Taxonomy" id="412755"/>
    <lineage>
        <taxon>unclassified sequences</taxon>
        <taxon>metagenomes</taxon>
        <taxon>ecological metagenomes</taxon>
    </lineage>
</organism>
<dbReference type="Gene3D" id="3.40.50.300">
    <property type="entry name" value="P-loop containing nucleotide triphosphate hydrolases"/>
    <property type="match status" value="1"/>
</dbReference>
<feature type="non-terminal residue" evidence="4">
    <location>
        <position position="1"/>
    </location>
</feature>
<dbReference type="SMART" id="SM00382">
    <property type="entry name" value="AAA"/>
    <property type="match status" value="1"/>
</dbReference>
<dbReference type="AlphaFoldDB" id="X0V2B4"/>
<sequence length="264" mass="29055">LESIEAGKVTETVSQVAAAPESPLYRKVFVGREPEQKQLQSAFDGAMSGQGALTMVVGEPGIGKTALCEQLSTYVTLRGGKTLVGHCYEEGSLSLPYLAFVEAMRSYVLTREVKNLRKELGTGAADVARIVSEIREKLKVEPRPPESPEEERYRLMQAVTGFLTNAAKVQPLLIVLEDLHDADRGTLEMLTHVSRNLAGTRLLIIGTYRDIEVDRAHPLSAALAELRRVSTFGRVLLRGLNADEVRRMLESITREEVPWGLAEA</sequence>
<reference evidence="4" key="1">
    <citation type="journal article" date="2014" name="Front. Microbiol.">
        <title>High frequency of phylogenetically diverse reductive dehalogenase-homologous genes in deep subseafloor sedimentary metagenomes.</title>
        <authorList>
            <person name="Kawai M."/>
            <person name="Futagami T."/>
            <person name="Toyoda A."/>
            <person name="Takaki Y."/>
            <person name="Nishi S."/>
            <person name="Hori S."/>
            <person name="Arai W."/>
            <person name="Tsubouchi T."/>
            <person name="Morono Y."/>
            <person name="Uchiyama I."/>
            <person name="Ito T."/>
            <person name="Fujiyama A."/>
            <person name="Inagaki F."/>
            <person name="Takami H."/>
        </authorList>
    </citation>
    <scope>NUCLEOTIDE SEQUENCE</scope>
    <source>
        <strain evidence="4">Expedition CK06-06</strain>
    </source>
</reference>
<gene>
    <name evidence="4" type="ORF">S01H1_44347</name>
</gene>
<comment type="caution">
    <text evidence="4">The sequence shown here is derived from an EMBL/GenBank/DDBJ whole genome shotgun (WGS) entry which is preliminary data.</text>
</comment>
<evidence type="ECO:0000256" key="1">
    <source>
        <dbReference type="ARBA" id="ARBA00022741"/>
    </source>
</evidence>
<keyword evidence="2" id="KW-0067">ATP-binding</keyword>